<feature type="compositionally biased region" description="Basic and acidic residues" evidence="2">
    <location>
        <begin position="35"/>
        <end position="53"/>
    </location>
</feature>
<reference evidence="3" key="1">
    <citation type="submission" date="2020-07" db="EMBL/GenBank/DDBJ databases">
        <title>The High-quality genome of the commercially important snow crab, Chionoecetes opilio.</title>
        <authorList>
            <person name="Jeong J.-H."/>
            <person name="Ryu S."/>
        </authorList>
    </citation>
    <scope>NUCLEOTIDE SEQUENCE</scope>
    <source>
        <strain evidence="3">MADBK_172401_WGS</strain>
        <tissue evidence="3">Digestive gland</tissue>
    </source>
</reference>
<dbReference type="EMBL" id="JACEEZ010023596">
    <property type="protein sequence ID" value="KAG0711159.1"/>
    <property type="molecule type" value="Genomic_DNA"/>
</dbReference>
<keyword evidence="1" id="KW-0268">Exocytosis</keyword>
<dbReference type="PANTHER" id="PTHR45999">
    <property type="entry name" value="UNC-13-4A, ISOFORM B"/>
    <property type="match status" value="1"/>
</dbReference>
<dbReference type="Proteomes" id="UP000770661">
    <property type="component" value="Unassembled WGS sequence"/>
</dbReference>
<evidence type="ECO:0000256" key="1">
    <source>
        <dbReference type="ARBA" id="ARBA00022483"/>
    </source>
</evidence>
<dbReference type="InterPro" id="IPR052095">
    <property type="entry name" value="UNC-13_domain"/>
</dbReference>
<keyword evidence="4" id="KW-1185">Reference proteome</keyword>
<protein>
    <submittedName>
        <fullName evidence="3">Protein unc-13 D</fullName>
    </submittedName>
</protein>
<gene>
    <name evidence="3" type="primary">UNC13D</name>
    <name evidence="3" type="ORF">GWK47_021216</name>
</gene>
<organism evidence="3 4">
    <name type="scientific">Chionoecetes opilio</name>
    <name type="common">Atlantic snow crab</name>
    <name type="synonym">Cancer opilio</name>
    <dbReference type="NCBI Taxonomy" id="41210"/>
    <lineage>
        <taxon>Eukaryota</taxon>
        <taxon>Metazoa</taxon>
        <taxon>Ecdysozoa</taxon>
        <taxon>Arthropoda</taxon>
        <taxon>Crustacea</taxon>
        <taxon>Multicrustacea</taxon>
        <taxon>Malacostraca</taxon>
        <taxon>Eumalacostraca</taxon>
        <taxon>Eucarida</taxon>
        <taxon>Decapoda</taxon>
        <taxon>Pleocyemata</taxon>
        <taxon>Brachyura</taxon>
        <taxon>Eubrachyura</taxon>
        <taxon>Majoidea</taxon>
        <taxon>Majidae</taxon>
        <taxon>Chionoecetes</taxon>
    </lineage>
</organism>
<dbReference type="PANTHER" id="PTHR45999:SF4">
    <property type="entry name" value="UNC-13-4A, ISOFORM B"/>
    <property type="match status" value="1"/>
</dbReference>
<sequence>MFKALRRSVETSLPGVRGAHQAKGRSGGGDLSPSGDKDARHTERNKHDRETKEAALGVKSRLEVTSEEHWRLVAGQVFQAWTGDACPRRCYQASLAHALTHRHTPNTEGGDGGGVGAWGGRLSPAAVRELAQLAGQLGLGTAAQQLAWWLVGSRLASVDAAWTLRQVEEVQACLDAAAYTEEEQADLLHSLTLYVYSQVNRLKALHTAFPHGAGTQLTLTLRTLRRLEDHPATRRLLDTAGQPPIPEDAAAALQRHAHDWWGEVVKVVPGGTYEVQLGSAVTAVTRVPALLRREAETYHETFQRELTVPYDDLCRREARSRLDHLAHTLLTPGKPTPQVSAKGEHRDGVVVSHLQNFAVGSPLWLLYKSLGRAYSACDASDSKTTAASHYPACFLGSVAAWLEPAGRDAGPGHSGSVISSLQDVLTAFMEAREWWRELSWPDPETRGVVAAGLLGRLCSLATRRCQGVVARPPRGSTRPLQPYFDIEFCSSLKSVSRVALEVQGLSQDLGLAGVVQGMRGCGRGGAADQAQDTFVALLASVGQNLENLLDQYMDGAIDQALLKLGEEVVEVCERGGNETPPSLPSTFALLQEHLPLSSSRSHYLPTHAAEVSPDPPSPPSPCLSVCASPSLLQRLLLRLWDAVVLQFMVNVAEKTGRQTSEYFCRVHTILEATFRLFTSPGRLHPRAAATPGYRSVVEQVKAQRVSCPSLILQYYHTRHAEQTDTLLPTLAHVLVRAFHQPGHLTVRVLEARDVAAPGSRSPPRYHVTLQLVPRELRAGAALHRTTPVTHCPASFYQTFEFPTGECQGEGGAALLHFTLEAPRGSSTTGAFIGEAFLPLAAIPYVDSPHLQNTTLRMTAPNFPHGYECVEALRAWASSDEQAASFLRMLERRHPEARGATKRSKNGP</sequence>
<evidence type="ECO:0000256" key="2">
    <source>
        <dbReference type="SAM" id="MobiDB-lite"/>
    </source>
</evidence>
<dbReference type="GO" id="GO:0006887">
    <property type="term" value="P:exocytosis"/>
    <property type="evidence" value="ECO:0007669"/>
    <property type="project" value="UniProtKB-KW"/>
</dbReference>
<dbReference type="OrthoDB" id="6373495at2759"/>
<comment type="caution">
    <text evidence="3">The sequence shown here is derived from an EMBL/GenBank/DDBJ whole genome shotgun (WGS) entry which is preliminary data.</text>
</comment>
<dbReference type="InterPro" id="IPR035892">
    <property type="entry name" value="C2_domain_sf"/>
</dbReference>
<evidence type="ECO:0000313" key="4">
    <source>
        <dbReference type="Proteomes" id="UP000770661"/>
    </source>
</evidence>
<evidence type="ECO:0000313" key="3">
    <source>
        <dbReference type="EMBL" id="KAG0711159.1"/>
    </source>
</evidence>
<proteinExistence type="predicted"/>
<dbReference type="GO" id="GO:0099503">
    <property type="term" value="C:secretory vesicle"/>
    <property type="evidence" value="ECO:0007669"/>
    <property type="project" value="TreeGrafter"/>
</dbReference>
<dbReference type="SUPFAM" id="SSF49562">
    <property type="entry name" value="C2 domain (Calcium/lipid-binding domain, CaLB)"/>
    <property type="match status" value="1"/>
</dbReference>
<feature type="region of interest" description="Disordered" evidence="2">
    <location>
        <begin position="1"/>
        <end position="55"/>
    </location>
</feature>
<name>A0A8J4XPN9_CHIOP</name>
<dbReference type="AlphaFoldDB" id="A0A8J4XPN9"/>
<accession>A0A8J4XPN9</accession>